<dbReference type="CDD" id="cd13606">
    <property type="entry name" value="PBP2_ProX_like"/>
    <property type="match status" value="1"/>
</dbReference>
<dbReference type="GO" id="GO:0022857">
    <property type="term" value="F:transmembrane transporter activity"/>
    <property type="evidence" value="ECO:0007669"/>
    <property type="project" value="InterPro"/>
</dbReference>
<gene>
    <name evidence="2" type="ORF">DWB68_07330</name>
</gene>
<sequence length="319" mass="32998">MRTSIQSTSAAGRGGVTRRRALAAGGAAVLALTLGACGSSDPLASSSASGSAASGALVVGSQQYYSNEIVAELYAQSLEHAGFTVTRQYQIGQREVYMDQVKAGKIDVFPEYTGNLLQYLDKSATATDPAEVLSALRRALPSGLSALEPAAATDQDSFNVTKATADQYGLKTIADLSKLPQPVKIAGNSELAKRPYGPEGLKSAYGIEAEISPVEDGGGPLTVKALKDGSVPVADLYSASPAIATEGFVTLEDPKHLVLPQNVVALASSKVDDKAKAAIAAVDAKLSTEALVELNRKSVEDKASSATLAKDWLTQQGLL</sequence>
<accession>A0A399JIU1</accession>
<feature type="domain" description="ABC-type glycine betaine transport system substrate-binding" evidence="1">
    <location>
        <begin position="57"/>
        <end position="315"/>
    </location>
</feature>
<dbReference type="Gene3D" id="3.40.190.120">
    <property type="entry name" value="Osmoprotection protein (prox), domain 2"/>
    <property type="match status" value="1"/>
</dbReference>
<dbReference type="RefSeq" id="WP_119424495.1">
    <property type="nucleotide sequence ID" value="NZ_QQXK01000012.1"/>
</dbReference>
<dbReference type="Pfam" id="PF04069">
    <property type="entry name" value="OpuAC"/>
    <property type="match status" value="1"/>
</dbReference>
<evidence type="ECO:0000313" key="2">
    <source>
        <dbReference type="EMBL" id="RII42366.1"/>
    </source>
</evidence>
<dbReference type="SUPFAM" id="SSF53850">
    <property type="entry name" value="Periplasmic binding protein-like II"/>
    <property type="match status" value="1"/>
</dbReference>
<evidence type="ECO:0000259" key="1">
    <source>
        <dbReference type="Pfam" id="PF04069"/>
    </source>
</evidence>
<protein>
    <submittedName>
        <fullName evidence="2">Glycine/betaine ABC transporter</fullName>
    </submittedName>
</protein>
<dbReference type="Proteomes" id="UP000265419">
    <property type="component" value="Unassembled WGS sequence"/>
</dbReference>
<keyword evidence="3" id="KW-1185">Reference proteome</keyword>
<name>A0A399JIU1_9MICC</name>
<reference evidence="2 3" key="1">
    <citation type="submission" date="2018-07" db="EMBL/GenBank/DDBJ databases">
        <title>Arthrobacter sp. nov., isolated from raw cow's milk with high bacterial count.</title>
        <authorList>
            <person name="Hahne J."/>
            <person name="Isele D."/>
            <person name="Lipski A."/>
        </authorList>
    </citation>
    <scope>NUCLEOTIDE SEQUENCE [LARGE SCALE GENOMIC DNA]</scope>
    <source>
        <strain evidence="2 3">JZ R-35</strain>
    </source>
</reference>
<dbReference type="Gene3D" id="3.40.190.10">
    <property type="entry name" value="Periplasmic binding protein-like II"/>
    <property type="match status" value="1"/>
</dbReference>
<evidence type="ECO:0000313" key="3">
    <source>
        <dbReference type="Proteomes" id="UP000265419"/>
    </source>
</evidence>
<dbReference type="PROSITE" id="PS51318">
    <property type="entry name" value="TAT"/>
    <property type="match status" value="1"/>
</dbReference>
<organism evidence="2 3">
    <name type="scientific">Galactobacter valiniphilus</name>
    <dbReference type="NCBI Taxonomy" id="2676122"/>
    <lineage>
        <taxon>Bacteria</taxon>
        <taxon>Bacillati</taxon>
        <taxon>Actinomycetota</taxon>
        <taxon>Actinomycetes</taxon>
        <taxon>Micrococcales</taxon>
        <taxon>Micrococcaceae</taxon>
        <taxon>Galactobacter</taxon>
    </lineage>
</organism>
<proteinExistence type="predicted"/>
<dbReference type="InterPro" id="IPR007210">
    <property type="entry name" value="ABC_Gly_betaine_transp_sub-bd"/>
</dbReference>
<dbReference type="EMBL" id="QQXK01000012">
    <property type="protein sequence ID" value="RII42366.1"/>
    <property type="molecule type" value="Genomic_DNA"/>
</dbReference>
<dbReference type="AlphaFoldDB" id="A0A399JIU1"/>
<comment type="caution">
    <text evidence="2">The sequence shown here is derived from an EMBL/GenBank/DDBJ whole genome shotgun (WGS) entry which is preliminary data.</text>
</comment>
<dbReference type="InterPro" id="IPR006311">
    <property type="entry name" value="TAT_signal"/>
</dbReference>
<dbReference type="GO" id="GO:0043190">
    <property type="term" value="C:ATP-binding cassette (ABC) transporter complex"/>
    <property type="evidence" value="ECO:0007669"/>
    <property type="project" value="InterPro"/>
</dbReference>